<dbReference type="EMBL" id="JARXHW010000041">
    <property type="protein sequence ID" value="MDQ8208819.1"/>
    <property type="molecule type" value="Genomic_DNA"/>
</dbReference>
<dbReference type="Proteomes" id="UP001225316">
    <property type="component" value="Unassembled WGS sequence"/>
</dbReference>
<gene>
    <name evidence="2" type="ORF">QEH52_14930</name>
</gene>
<feature type="region of interest" description="Disordered" evidence="1">
    <location>
        <begin position="43"/>
        <end position="62"/>
    </location>
</feature>
<organism evidence="2 3">
    <name type="scientific">Thalassobacterium maritimum</name>
    <dbReference type="NCBI Taxonomy" id="3041265"/>
    <lineage>
        <taxon>Bacteria</taxon>
        <taxon>Pseudomonadati</taxon>
        <taxon>Verrucomicrobiota</taxon>
        <taxon>Opitutia</taxon>
        <taxon>Puniceicoccales</taxon>
        <taxon>Coraliomargaritaceae</taxon>
        <taxon>Thalassobacterium</taxon>
    </lineage>
</organism>
<proteinExistence type="predicted"/>
<evidence type="ECO:0008006" key="4">
    <source>
        <dbReference type="Google" id="ProtNLM"/>
    </source>
</evidence>
<keyword evidence="3" id="KW-1185">Reference proteome</keyword>
<name>A0ABU1AXD4_9BACT</name>
<evidence type="ECO:0000313" key="2">
    <source>
        <dbReference type="EMBL" id="MDQ8208819.1"/>
    </source>
</evidence>
<comment type="caution">
    <text evidence="2">The sequence shown here is derived from an EMBL/GenBank/DDBJ whole genome shotgun (WGS) entry which is preliminary data.</text>
</comment>
<evidence type="ECO:0000313" key="3">
    <source>
        <dbReference type="Proteomes" id="UP001225316"/>
    </source>
</evidence>
<evidence type="ECO:0000256" key="1">
    <source>
        <dbReference type="SAM" id="MobiDB-lite"/>
    </source>
</evidence>
<protein>
    <recommendedName>
        <fullName evidence="4">PEP-CTERM protein-sorting domain-containing protein</fullName>
    </recommendedName>
</protein>
<reference evidence="2 3" key="1">
    <citation type="submission" date="2023-04" db="EMBL/GenBank/DDBJ databases">
        <title>A novel bacteria isolated from coastal sediment.</title>
        <authorList>
            <person name="Liu X.-J."/>
            <person name="Du Z.-J."/>
        </authorList>
    </citation>
    <scope>NUCLEOTIDE SEQUENCE [LARGE SCALE GENOMIC DNA]</scope>
    <source>
        <strain evidence="2 3">SDUM461003</strain>
    </source>
</reference>
<sequence length="249" mass="26190">MKFAPARFFYVIVVTSFSLSGTALGAIRIFSASDFPTAWDTVEVSSGPSSNPDGGGGGSASVSVAASGGNPGSYLNINLNVNGGYRIVTSFSFLPSFVHTPSTQGAINSLDYSFDTRRGGSTSPGNAQAYGLGIEQNGIHYYTYYADSITSWQTISETLIEADDFFVDGANTDEAAIAGAATPDFSASGSAITFGYWRGNSTTVGSAYAEGYMDNYNVTLDYAPVPEPSQVAWALGIVSLCVVMIRRRH</sequence>
<accession>A0ABU1AXD4</accession>